<evidence type="ECO:0000256" key="1">
    <source>
        <dbReference type="SAM" id="Phobius"/>
    </source>
</evidence>
<keyword evidence="1" id="KW-0472">Membrane</keyword>
<keyword evidence="1" id="KW-0812">Transmembrane</keyword>
<sequence length="317" mass="36054">MLFILGLFIASLLSLSFAKNDHQKIYLTLDIDEINDVIKLEPSSLIKHNIFETLNTRSEIIFSNANSQYRFVNLNKLENFMSLVSSQSALLKMFILEPELFINSKKFSEVEVILEEILRESVEQLEERNVDNKETNEAEVIELDEIVTSRAQREVTLENSRTLLVYPSGIMMSEPSKKYHTQNPHRFELPTEELNSATVVLERSVSISNVANSGIFDCIGTTTFNFIQSPRCADSDCISVTYYPTKKTVLPKPTVVIVPSNITAMETHTQTLDKFPINTILFEREDGSSRAYMLTIGWNHLLVILCALIISMITFIV</sequence>
<accession>A0ABR4NXM1</accession>
<keyword evidence="1" id="KW-1133">Transmembrane helix</keyword>
<feature type="chain" id="PRO_5046185833" evidence="2">
    <location>
        <begin position="19"/>
        <end position="317"/>
    </location>
</feature>
<keyword evidence="4" id="KW-1185">Reference proteome</keyword>
<evidence type="ECO:0000256" key="2">
    <source>
        <dbReference type="SAM" id="SignalP"/>
    </source>
</evidence>
<gene>
    <name evidence="3" type="ORF">RNJ44_03676</name>
</gene>
<proteinExistence type="predicted"/>
<reference evidence="3 4" key="1">
    <citation type="submission" date="2024-05" db="EMBL/GenBank/DDBJ databases">
        <title>Long read based assembly of the Candida bracarensis genome reveals expanded adhesin content.</title>
        <authorList>
            <person name="Marcet-Houben M."/>
            <person name="Ksiezopolska E."/>
            <person name="Gabaldon T."/>
        </authorList>
    </citation>
    <scope>NUCLEOTIDE SEQUENCE [LARGE SCALE GENOMIC DNA]</scope>
    <source>
        <strain evidence="3 4">CBM6</strain>
    </source>
</reference>
<comment type="caution">
    <text evidence="3">The sequence shown here is derived from an EMBL/GenBank/DDBJ whole genome shotgun (WGS) entry which is preliminary data.</text>
</comment>
<protein>
    <submittedName>
        <fullName evidence="3">Uncharacterized protein</fullName>
    </submittedName>
</protein>
<feature type="transmembrane region" description="Helical" evidence="1">
    <location>
        <begin position="291"/>
        <end position="316"/>
    </location>
</feature>
<feature type="signal peptide" evidence="2">
    <location>
        <begin position="1"/>
        <end position="18"/>
    </location>
</feature>
<organism evidence="3 4">
    <name type="scientific">Nakaseomyces bracarensis</name>
    <dbReference type="NCBI Taxonomy" id="273131"/>
    <lineage>
        <taxon>Eukaryota</taxon>
        <taxon>Fungi</taxon>
        <taxon>Dikarya</taxon>
        <taxon>Ascomycota</taxon>
        <taxon>Saccharomycotina</taxon>
        <taxon>Saccharomycetes</taxon>
        <taxon>Saccharomycetales</taxon>
        <taxon>Saccharomycetaceae</taxon>
        <taxon>Nakaseomyces</taxon>
    </lineage>
</organism>
<name>A0ABR4NXM1_9SACH</name>
<evidence type="ECO:0000313" key="3">
    <source>
        <dbReference type="EMBL" id="KAL3233636.1"/>
    </source>
</evidence>
<evidence type="ECO:0000313" key="4">
    <source>
        <dbReference type="Proteomes" id="UP001623330"/>
    </source>
</evidence>
<dbReference type="EMBL" id="JBEVYD010000004">
    <property type="protein sequence ID" value="KAL3233636.1"/>
    <property type="molecule type" value="Genomic_DNA"/>
</dbReference>
<keyword evidence="2" id="KW-0732">Signal</keyword>
<dbReference type="Proteomes" id="UP001623330">
    <property type="component" value="Unassembled WGS sequence"/>
</dbReference>